<feature type="domain" description="Yip1" evidence="6">
    <location>
        <begin position="23"/>
        <end position="209"/>
    </location>
</feature>
<dbReference type="InterPro" id="IPR006977">
    <property type="entry name" value="Yip1_dom"/>
</dbReference>
<evidence type="ECO:0000313" key="7">
    <source>
        <dbReference type="EMBL" id="UOX33721.1"/>
    </source>
</evidence>
<keyword evidence="4 5" id="KW-0472">Membrane</keyword>
<accession>A0ABY4HN72</accession>
<organism evidence="7 8">
    <name type="scientific">Flavobacterium sediminilitoris</name>
    <dbReference type="NCBI Taxonomy" id="2024526"/>
    <lineage>
        <taxon>Bacteria</taxon>
        <taxon>Pseudomonadati</taxon>
        <taxon>Bacteroidota</taxon>
        <taxon>Flavobacteriia</taxon>
        <taxon>Flavobacteriales</taxon>
        <taxon>Flavobacteriaceae</taxon>
        <taxon>Flavobacterium</taxon>
    </lineage>
</organism>
<dbReference type="Proteomes" id="UP000830454">
    <property type="component" value="Chromosome"/>
</dbReference>
<evidence type="ECO:0000256" key="3">
    <source>
        <dbReference type="ARBA" id="ARBA00022989"/>
    </source>
</evidence>
<keyword evidence="2 5" id="KW-0812">Transmembrane</keyword>
<comment type="subcellular location">
    <subcellularLocation>
        <location evidence="1">Membrane</location>
        <topology evidence="1">Multi-pass membrane protein</topology>
    </subcellularLocation>
</comment>
<feature type="transmembrane region" description="Helical" evidence="5">
    <location>
        <begin position="115"/>
        <end position="137"/>
    </location>
</feature>
<evidence type="ECO:0000256" key="4">
    <source>
        <dbReference type="ARBA" id="ARBA00023136"/>
    </source>
</evidence>
<protein>
    <submittedName>
        <fullName evidence="7">YIP1 family protein</fullName>
    </submittedName>
</protein>
<gene>
    <name evidence="7" type="ORF">LXD69_17015</name>
</gene>
<proteinExistence type="predicted"/>
<reference evidence="7" key="2">
    <citation type="submission" date="2022-04" db="EMBL/GenBank/DDBJ databases">
        <title>Complete Genome Sequence of Flavobacterium sediminilitoris YSM-43, Isolated from a Tidal Sediment.</title>
        <authorList>
            <person name="Lee P.A."/>
        </authorList>
    </citation>
    <scope>NUCLEOTIDE SEQUENCE</scope>
    <source>
        <strain evidence="7">YSM-43</strain>
    </source>
</reference>
<evidence type="ECO:0000256" key="2">
    <source>
        <dbReference type="ARBA" id="ARBA00022692"/>
    </source>
</evidence>
<keyword evidence="8" id="KW-1185">Reference proteome</keyword>
<feature type="transmembrane region" description="Helical" evidence="5">
    <location>
        <begin position="192"/>
        <end position="214"/>
    </location>
</feature>
<keyword evidence="3 5" id="KW-1133">Transmembrane helix</keyword>
<sequence>MEEHFSEFEEKKHLTNKELFSKLVSAPQDFFEYIIKNKYEESFKLLLVLAGISNAFDRASMRDLGDTKSLIYIIINCIFFGSLFGWITYSIYSSLLSWTGKWIGGKGNKNTILKVLAYASIPSIIGTLIVFLQIGIYGAEIFKSDGEVLSDNIILNIVFYLSLFLEFGFGLWTLFLYVIGISKAQQFSIWKAILNLFLSLFVIIIPIMLIFFILNR</sequence>
<evidence type="ECO:0000259" key="6">
    <source>
        <dbReference type="Pfam" id="PF04893"/>
    </source>
</evidence>
<feature type="transmembrane region" description="Helical" evidence="5">
    <location>
        <begin position="70"/>
        <end position="95"/>
    </location>
</feature>
<reference evidence="7" key="1">
    <citation type="submission" date="2021-12" db="EMBL/GenBank/DDBJ databases">
        <authorList>
            <person name="Cha I.-T."/>
            <person name="Lee K.-E."/>
            <person name="Park S.-J."/>
        </authorList>
    </citation>
    <scope>NUCLEOTIDE SEQUENCE</scope>
    <source>
        <strain evidence="7">YSM-43</strain>
    </source>
</reference>
<evidence type="ECO:0000313" key="8">
    <source>
        <dbReference type="Proteomes" id="UP000830454"/>
    </source>
</evidence>
<dbReference type="RefSeq" id="WP_246916253.1">
    <property type="nucleotide sequence ID" value="NZ_CP090145.1"/>
</dbReference>
<dbReference type="Pfam" id="PF04893">
    <property type="entry name" value="Yip1"/>
    <property type="match status" value="1"/>
</dbReference>
<feature type="transmembrane region" description="Helical" evidence="5">
    <location>
        <begin position="157"/>
        <end position="180"/>
    </location>
</feature>
<evidence type="ECO:0000256" key="1">
    <source>
        <dbReference type="ARBA" id="ARBA00004141"/>
    </source>
</evidence>
<dbReference type="EMBL" id="CP090145">
    <property type="protein sequence ID" value="UOX33721.1"/>
    <property type="molecule type" value="Genomic_DNA"/>
</dbReference>
<name>A0ABY4HN72_9FLAO</name>
<evidence type="ECO:0000256" key="5">
    <source>
        <dbReference type="SAM" id="Phobius"/>
    </source>
</evidence>